<reference evidence="2 3" key="1">
    <citation type="submission" date="2019-03" db="EMBL/GenBank/DDBJ databases">
        <title>First draft genome of Liparis tanakae, snailfish: a comprehensive survey of snailfish specific genes.</title>
        <authorList>
            <person name="Kim W."/>
            <person name="Song I."/>
            <person name="Jeong J.-H."/>
            <person name="Kim D."/>
            <person name="Kim S."/>
            <person name="Ryu S."/>
            <person name="Song J.Y."/>
            <person name="Lee S.K."/>
        </authorList>
    </citation>
    <scope>NUCLEOTIDE SEQUENCE [LARGE SCALE GENOMIC DNA]</scope>
    <source>
        <tissue evidence="2">Muscle</tissue>
    </source>
</reference>
<dbReference type="AlphaFoldDB" id="A0A4Z2EJ69"/>
<evidence type="ECO:0000313" key="3">
    <source>
        <dbReference type="Proteomes" id="UP000314294"/>
    </source>
</evidence>
<dbReference type="EMBL" id="SRLO01006608">
    <property type="protein sequence ID" value="TNN28671.1"/>
    <property type="molecule type" value="Genomic_DNA"/>
</dbReference>
<gene>
    <name evidence="2" type="ORF">EYF80_061180</name>
</gene>
<keyword evidence="3" id="KW-1185">Reference proteome</keyword>
<accession>A0A4Z2EJ69</accession>
<feature type="compositionally biased region" description="Polar residues" evidence="1">
    <location>
        <begin position="115"/>
        <end position="126"/>
    </location>
</feature>
<dbReference type="Proteomes" id="UP000314294">
    <property type="component" value="Unassembled WGS sequence"/>
</dbReference>
<sequence>MLWFSVKLFKGGRATTQKVTVGVIVEVFAQAVGGGDADKRSSSPDTWPTFTAASHVTVLLREKDPFVSQCREEGREGGREGGLGGEPPLGSTTPPAIKKKQGPDFPPLPGVLSAHSRSSTQTQAHQ</sequence>
<protein>
    <submittedName>
        <fullName evidence="2">Uncharacterized protein</fullName>
    </submittedName>
</protein>
<comment type="caution">
    <text evidence="2">The sequence shown here is derived from an EMBL/GenBank/DDBJ whole genome shotgun (WGS) entry which is preliminary data.</text>
</comment>
<proteinExistence type="predicted"/>
<evidence type="ECO:0000256" key="1">
    <source>
        <dbReference type="SAM" id="MobiDB-lite"/>
    </source>
</evidence>
<feature type="compositionally biased region" description="Basic and acidic residues" evidence="1">
    <location>
        <begin position="67"/>
        <end position="79"/>
    </location>
</feature>
<organism evidence="2 3">
    <name type="scientific">Liparis tanakae</name>
    <name type="common">Tanaka's snailfish</name>
    <dbReference type="NCBI Taxonomy" id="230148"/>
    <lineage>
        <taxon>Eukaryota</taxon>
        <taxon>Metazoa</taxon>
        <taxon>Chordata</taxon>
        <taxon>Craniata</taxon>
        <taxon>Vertebrata</taxon>
        <taxon>Euteleostomi</taxon>
        <taxon>Actinopterygii</taxon>
        <taxon>Neopterygii</taxon>
        <taxon>Teleostei</taxon>
        <taxon>Neoteleostei</taxon>
        <taxon>Acanthomorphata</taxon>
        <taxon>Eupercaria</taxon>
        <taxon>Perciformes</taxon>
        <taxon>Cottioidei</taxon>
        <taxon>Cottales</taxon>
        <taxon>Liparidae</taxon>
        <taxon>Liparis</taxon>
    </lineage>
</organism>
<name>A0A4Z2EJ69_9TELE</name>
<feature type="region of interest" description="Disordered" evidence="1">
    <location>
        <begin position="67"/>
        <end position="126"/>
    </location>
</feature>
<evidence type="ECO:0000313" key="2">
    <source>
        <dbReference type="EMBL" id="TNN28671.1"/>
    </source>
</evidence>